<dbReference type="InterPro" id="IPR012989">
    <property type="entry name" value="SEP_domain"/>
</dbReference>
<dbReference type="Pfam" id="PF00085">
    <property type="entry name" value="Thioredoxin"/>
    <property type="match status" value="1"/>
</dbReference>
<reference evidence="6" key="1">
    <citation type="submission" date="2022-03" db="EMBL/GenBank/DDBJ databases">
        <authorList>
            <person name="Lindestad O."/>
        </authorList>
    </citation>
    <scope>NUCLEOTIDE SEQUENCE</scope>
</reference>
<gene>
    <name evidence="6" type="primary">jg12478</name>
    <name evidence="6" type="ORF">PAEG_LOCUS16365</name>
</gene>
<dbReference type="EMBL" id="CAKXAJ010025449">
    <property type="protein sequence ID" value="CAH2239703.1"/>
    <property type="molecule type" value="Genomic_DNA"/>
</dbReference>
<feature type="region of interest" description="Disordered" evidence="1">
    <location>
        <begin position="277"/>
        <end position="323"/>
    </location>
</feature>
<feature type="compositionally biased region" description="Gly residues" evidence="1">
    <location>
        <begin position="287"/>
        <end position="297"/>
    </location>
</feature>
<dbReference type="PANTHER" id="PTHR23333">
    <property type="entry name" value="UBX DOMAIN CONTAINING PROTEIN"/>
    <property type="match status" value="1"/>
</dbReference>
<feature type="compositionally biased region" description="Polar residues" evidence="1">
    <location>
        <begin position="219"/>
        <end position="229"/>
    </location>
</feature>
<dbReference type="AlphaFoldDB" id="A0A8S4RS41"/>
<dbReference type="OrthoDB" id="25887at2759"/>
<dbReference type="SUPFAM" id="SSF54236">
    <property type="entry name" value="Ubiquitin-like"/>
    <property type="match status" value="1"/>
</dbReference>
<dbReference type="InterPro" id="IPR009060">
    <property type="entry name" value="UBA-like_sf"/>
</dbReference>
<evidence type="ECO:0000256" key="1">
    <source>
        <dbReference type="SAM" id="MobiDB-lite"/>
    </source>
</evidence>
<dbReference type="SUPFAM" id="SSF102848">
    <property type="entry name" value="NSFL1 (p97 ATPase) cofactor p47, SEP domain"/>
    <property type="match status" value="1"/>
</dbReference>
<evidence type="ECO:0000313" key="7">
    <source>
        <dbReference type="Proteomes" id="UP000838756"/>
    </source>
</evidence>
<feature type="domain" description="SEP" evidence="5">
    <location>
        <begin position="322"/>
        <end position="384"/>
    </location>
</feature>
<feature type="domain" description="TAP-C" evidence="3">
    <location>
        <begin position="132"/>
        <end position="191"/>
    </location>
</feature>
<dbReference type="Proteomes" id="UP000838756">
    <property type="component" value="Unassembled WGS sequence"/>
</dbReference>
<dbReference type="SUPFAM" id="SSF52833">
    <property type="entry name" value="Thioredoxin-like"/>
    <property type="match status" value="1"/>
</dbReference>
<sequence length="516" mass="56113">MDVTEILNEEHFQAEIAKAGTKLVIVDFYATWCPPCQSIAPFFAKLPAKFPQAVYLKVDIDKCEETARNQHINVMPSFIFFRNGIIIDNIAGSNIQSLLNKVNEHYGTDGSGDDVAGHSNNSVTVSGSKMPPNKEDILRQFCDVTGADDNRSKFFLESSNWQLDVALSSFYEHGSNMEEANTQPSSALPQLSDSDMESPPQSPGPPQKKDKKKSANPQFATLASLQQDSSSDEEGEAFYAGGSERSGQQILGPPGKGRKDIISEMFKSIRERGAVAFDEETSSTSRGRGGVFGGVGYRLGQTSDDHEQVTPGRQGGQQDNQPRSVRLQLYREGFSVDGGALRQYSDPDNAEFLNCIRRGEIPAELSGRGEVRLSLEDKRHDDCAHAAAPRHQAFSGKGHLLGSPTPATVGATVAVASSSDDRAANQRAAQAAVALDESSPLTTVQFRLVDGSRLTGRFNHTHTVADLIQYVSRAEPIYQLQPFTLLTSFPSSELTDRAATLAQANLLNTTLLQRLK</sequence>
<dbReference type="Gene3D" id="3.40.30.10">
    <property type="entry name" value="Glutaredoxin"/>
    <property type="match status" value="1"/>
</dbReference>
<dbReference type="InterPro" id="IPR005637">
    <property type="entry name" value="TAP_C_dom"/>
</dbReference>
<evidence type="ECO:0000259" key="5">
    <source>
        <dbReference type="PROSITE" id="PS51399"/>
    </source>
</evidence>
<protein>
    <submittedName>
        <fullName evidence="6">Jg12478 protein</fullName>
    </submittedName>
</protein>
<dbReference type="GO" id="GO:0005634">
    <property type="term" value="C:nucleus"/>
    <property type="evidence" value="ECO:0007669"/>
    <property type="project" value="InterPro"/>
</dbReference>
<accession>A0A8S4RS41</accession>
<feature type="region of interest" description="Disordered" evidence="1">
    <location>
        <begin position="175"/>
        <end position="259"/>
    </location>
</feature>
<evidence type="ECO:0000313" key="6">
    <source>
        <dbReference type="EMBL" id="CAH2239703.1"/>
    </source>
</evidence>
<dbReference type="GO" id="GO:0043161">
    <property type="term" value="P:proteasome-mediated ubiquitin-dependent protein catabolic process"/>
    <property type="evidence" value="ECO:0007669"/>
    <property type="project" value="TreeGrafter"/>
</dbReference>
<dbReference type="Gene3D" id="1.10.8.10">
    <property type="entry name" value="DNA helicase RuvA subunit, C-terminal domain"/>
    <property type="match status" value="1"/>
</dbReference>
<dbReference type="SMART" id="SM00553">
    <property type="entry name" value="SEP"/>
    <property type="match status" value="1"/>
</dbReference>
<dbReference type="PROSITE" id="PS51352">
    <property type="entry name" value="THIOREDOXIN_2"/>
    <property type="match status" value="1"/>
</dbReference>
<dbReference type="Gene3D" id="3.10.20.90">
    <property type="entry name" value="Phosphatidylinositol 3-kinase Catalytic Subunit, Chain A, domain 1"/>
    <property type="match status" value="1"/>
</dbReference>
<feature type="compositionally biased region" description="Polar residues" evidence="1">
    <location>
        <begin position="118"/>
        <end position="127"/>
    </location>
</feature>
<dbReference type="FunFam" id="1.10.8.10:FF:000020">
    <property type="entry name" value="NSFL1 (p97) cofactor (p47)"/>
    <property type="match status" value="1"/>
</dbReference>
<name>A0A8S4RS41_9NEOP</name>
<dbReference type="GO" id="GO:0005829">
    <property type="term" value="C:cytosol"/>
    <property type="evidence" value="ECO:0007669"/>
    <property type="project" value="TreeGrafter"/>
</dbReference>
<dbReference type="Gene3D" id="3.30.420.210">
    <property type="entry name" value="SEP domain"/>
    <property type="match status" value="1"/>
</dbReference>
<evidence type="ECO:0000259" key="2">
    <source>
        <dbReference type="PROSITE" id="PS50033"/>
    </source>
</evidence>
<dbReference type="PANTHER" id="PTHR23333:SF20">
    <property type="entry name" value="NSFL1 COFACTOR P47"/>
    <property type="match status" value="1"/>
</dbReference>
<dbReference type="SUPFAM" id="SSF46934">
    <property type="entry name" value="UBA-like"/>
    <property type="match status" value="1"/>
</dbReference>
<dbReference type="PROSITE" id="PS00194">
    <property type="entry name" value="THIOREDOXIN_1"/>
    <property type="match status" value="1"/>
</dbReference>
<dbReference type="GO" id="GO:0031468">
    <property type="term" value="P:nuclear membrane reassembly"/>
    <property type="evidence" value="ECO:0007669"/>
    <property type="project" value="TreeGrafter"/>
</dbReference>
<organism evidence="6 7">
    <name type="scientific">Pararge aegeria aegeria</name>
    <dbReference type="NCBI Taxonomy" id="348720"/>
    <lineage>
        <taxon>Eukaryota</taxon>
        <taxon>Metazoa</taxon>
        <taxon>Ecdysozoa</taxon>
        <taxon>Arthropoda</taxon>
        <taxon>Hexapoda</taxon>
        <taxon>Insecta</taxon>
        <taxon>Pterygota</taxon>
        <taxon>Neoptera</taxon>
        <taxon>Endopterygota</taxon>
        <taxon>Lepidoptera</taxon>
        <taxon>Glossata</taxon>
        <taxon>Ditrysia</taxon>
        <taxon>Papilionoidea</taxon>
        <taxon>Nymphalidae</taxon>
        <taxon>Satyrinae</taxon>
        <taxon>Satyrini</taxon>
        <taxon>Parargina</taxon>
        <taxon>Pararge</taxon>
    </lineage>
</organism>
<dbReference type="InterPro" id="IPR017937">
    <property type="entry name" value="Thioredoxin_CS"/>
</dbReference>
<dbReference type="InterPro" id="IPR036249">
    <property type="entry name" value="Thioredoxin-like_sf"/>
</dbReference>
<dbReference type="Pfam" id="PF08059">
    <property type="entry name" value="SEP"/>
    <property type="match status" value="1"/>
</dbReference>
<comment type="caution">
    <text evidence="6">The sequence shown here is derived from an EMBL/GenBank/DDBJ whole genome shotgun (WGS) entry which is preliminary data.</text>
</comment>
<feature type="domain" description="Thioredoxin" evidence="4">
    <location>
        <begin position="1"/>
        <end position="107"/>
    </location>
</feature>
<evidence type="ECO:0000259" key="3">
    <source>
        <dbReference type="PROSITE" id="PS51281"/>
    </source>
</evidence>
<dbReference type="Pfam" id="PF00789">
    <property type="entry name" value="UBX"/>
    <property type="match status" value="1"/>
</dbReference>
<dbReference type="PROSITE" id="PS51399">
    <property type="entry name" value="SEP"/>
    <property type="match status" value="1"/>
</dbReference>
<dbReference type="GO" id="GO:0043130">
    <property type="term" value="F:ubiquitin binding"/>
    <property type="evidence" value="ECO:0007669"/>
    <property type="project" value="TreeGrafter"/>
</dbReference>
<dbReference type="GO" id="GO:0007030">
    <property type="term" value="P:Golgi organization"/>
    <property type="evidence" value="ECO:0007669"/>
    <property type="project" value="TreeGrafter"/>
</dbReference>
<keyword evidence="7" id="KW-1185">Reference proteome</keyword>
<dbReference type="Pfam" id="PF14555">
    <property type="entry name" value="UBA_4"/>
    <property type="match status" value="1"/>
</dbReference>
<proteinExistence type="predicted"/>
<dbReference type="PROSITE" id="PS50033">
    <property type="entry name" value="UBX"/>
    <property type="match status" value="1"/>
</dbReference>
<dbReference type="PROSITE" id="PS51281">
    <property type="entry name" value="TAP_C"/>
    <property type="match status" value="1"/>
</dbReference>
<dbReference type="GO" id="GO:0051028">
    <property type="term" value="P:mRNA transport"/>
    <property type="evidence" value="ECO:0007669"/>
    <property type="project" value="InterPro"/>
</dbReference>
<feature type="domain" description="UBX" evidence="2">
    <location>
        <begin position="437"/>
        <end position="514"/>
    </location>
</feature>
<dbReference type="InterPro" id="IPR029071">
    <property type="entry name" value="Ubiquitin-like_domsf"/>
</dbReference>
<dbReference type="InterPro" id="IPR001012">
    <property type="entry name" value="UBX_dom"/>
</dbReference>
<feature type="compositionally biased region" description="Polar residues" evidence="1">
    <location>
        <begin position="178"/>
        <end position="193"/>
    </location>
</feature>
<dbReference type="GO" id="GO:0000045">
    <property type="term" value="P:autophagosome assembly"/>
    <property type="evidence" value="ECO:0007669"/>
    <property type="project" value="TreeGrafter"/>
</dbReference>
<dbReference type="InterPro" id="IPR036241">
    <property type="entry name" value="NSFL1C_SEP_dom_sf"/>
</dbReference>
<dbReference type="InterPro" id="IPR013766">
    <property type="entry name" value="Thioredoxin_domain"/>
</dbReference>
<dbReference type="CDD" id="cd14348">
    <property type="entry name" value="UBA_p47"/>
    <property type="match status" value="1"/>
</dbReference>
<feature type="region of interest" description="Disordered" evidence="1">
    <location>
        <begin position="110"/>
        <end position="134"/>
    </location>
</feature>
<dbReference type="SMART" id="SM00166">
    <property type="entry name" value="UBX"/>
    <property type="match status" value="1"/>
</dbReference>
<evidence type="ECO:0000259" key="4">
    <source>
        <dbReference type="PROSITE" id="PS51352"/>
    </source>
</evidence>
<dbReference type="CDD" id="cd01770">
    <property type="entry name" value="UBX_UBXN2"/>
    <property type="match status" value="1"/>
</dbReference>
<dbReference type="CDD" id="cd02947">
    <property type="entry name" value="TRX_family"/>
    <property type="match status" value="1"/>
</dbReference>
<dbReference type="GO" id="GO:0061025">
    <property type="term" value="P:membrane fusion"/>
    <property type="evidence" value="ECO:0007669"/>
    <property type="project" value="TreeGrafter"/>
</dbReference>